<protein>
    <submittedName>
        <fullName evidence="1">DUF4288 domain-containing protein</fullName>
    </submittedName>
</protein>
<accession>A0A553IIY9</accession>
<proteinExistence type="predicted"/>
<dbReference type="Proteomes" id="UP000315938">
    <property type="component" value="Unassembled WGS sequence"/>
</dbReference>
<evidence type="ECO:0000313" key="2">
    <source>
        <dbReference type="Proteomes" id="UP000315938"/>
    </source>
</evidence>
<dbReference type="InterPro" id="IPR009097">
    <property type="entry name" value="Cyclic_Pdiesterase"/>
</dbReference>
<dbReference type="AlphaFoldDB" id="A0A553IIY9"/>
<evidence type="ECO:0000313" key="1">
    <source>
        <dbReference type="EMBL" id="TRY00132.1"/>
    </source>
</evidence>
<dbReference type="PANTHER" id="PTHR36039:SF2">
    <property type="entry name" value="RNA LIGASE_CYCLIC NUCLEOTIDE PHOSPHODIESTERASE FAMILY PROTEIN"/>
    <property type="match status" value="1"/>
</dbReference>
<sequence>MKNYAVILKFDKRSENQIQKLIHKLNKELGVDYLIPPHITLGVFQTDDLDKYVDKFNIYSRKLRTGEVIFASLGQFVPKVIYLAPLMNEVLLYNHSVISEMLEDLVGQDELISNYAHYQKDQWQPHCTLGAKLDTKKMLTGLVSMVKDFKPIIGKIKSVSIVEGEPYLELQALSKTIRTKSDTHQLSTYSVKVISKIIVEGSPEFTDKNYSDDINYYEEQVLLFEANSSDDAYEKAERYMAKVMLIGPHKNIYGQTVRYEVLEYVDCYELFEKPSNQEPEVYSSMYFVPKEVSDEVFLSNRFNYYIDDEEQDKHDKWEDSKRKVILNAEFEKLFKIR</sequence>
<dbReference type="Gene3D" id="3.90.1140.10">
    <property type="entry name" value="Cyclic phosphodiesterase"/>
    <property type="match status" value="1"/>
</dbReference>
<dbReference type="Pfam" id="PF14119">
    <property type="entry name" value="DUF4288"/>
    <property type="match status" value="1"/>
</dbReference>
<dbReference type="SUPFAM" id="SSF55144">
    <property type="entry name" value="LigT-like"/>
    <property type="match status" value="1"/>
</dbReference>
<name>A0A553IIY9_ACHLA</name>
<dbReference type="EMBL" id="VKID01000001">
    <property type="protein sequence ID" value="TRY00132.1"/>
    <property type="molecule type" value="Genomic_DNA"/>
</dbReference>
<dbReference type="GeneID" id="41338595"/>
<organism evidence="1 2">
    <name type="scientific">Acholeplasma laidlawii</name>
    <dbReference type="NCBI Taxonomy" id="2148"/>
    <lineage>
        <taxon>Bacteria</taxon>
        <taxon>Bacillati</taxon>
        <taxon>Mycoplasmatota</taxon>
        <taxon>Mollicutes</taxon>
        <taxon>Acholeplasmatales</taxon>
        <taxon>Acholeplasmataceae</taxon>
        <taxon>Acholeplasma</taxon>
    </lineage>
</organism>
<dbReference type="RefSeq" id="WP_012242364.1">
    <property type="nucleotide sequence ID" value="NZ_JACAOE010000001.1"/>
</dbReference>
<reference evidence="1 2" key="1">
    <citation type="submission" date="2019-07" db="EMBL/GenBank/DDBJ databases">
        <title>Genome sequence of Acholeplasma laidlawii strain with increased resistance to erythromycin.</title>
        <authorList>
            <person name="Medvedeva E.S."/>
            <person name="Baranova N.B."/>
            <person name="Siniagina M.N."/>
            <person name="Mouzykantov A."/>
            <person name="Chernova O.A."/>
            <person name="Chernov V.M."/>
        </authorList>
    </citation>
    <scope>NUCLEOTIDE SEQUENCE [LARGE SCALE GENOMIC DNA]</scope>
    <source>
        <strain evidence="1 2">PG8REry</strain>
    </source>
</reference>
<dbReference type="InterPro" id="IPR025630">
    <property type="entry name" value="DUF4288"/>
</dbReference>
<dbReference type="PANTHER" id="PTHR36039">
    <property type="match status" value="1"/>
</dbReference>
<gene>
    <name evidence="1" type="ORF">FNV44_03560</name>
</gene>
<comment type="caution">
    <text evidence="1">The sequence shown here is derived from an EMBL/GenBank/DDBJ whole genome shotgun (WGS) entry which is preliminary data.</text>
</comment>